<gene>
    <name evidence="3" type="ORF">GCM10007964_01810</name>
</gene>
<evidence type="ECO:0000313" key="4">
    <source>
        <dbReference type="Proteomes" id="UP000645217"/>
    </source>
</evidence>
<keyword evidence="2" id="KW-0812">Transmembrane</keyword>
<proteinExistence type="predicted"/>
<feature type="transmembrane region" description="Helical" evidence="2">
    <location>
        <begin position="29"/>
        <end position="46"/>
    </location>
</feature>
<protein>
    <submittedName>
        <fullName evidence="3">Uncharacterized protein</fullName>
    </submittedName>
</protein>
<keyword evidence="4" id="KW-1185">Reference proteome</keyword>
<keyword evidence="2" id="KW-0472">Membrane</keyword>
<feature type="region of interest" description="Disordered" evidence="1">
    <location>
        <begin position="72"/>
        <end position="92"/>
    </location>
</feature>
<name>A0A917QPT0_9ACTN</name>
<reference evidence="3" key="1">
    <citation type="journal article" date="2014" name="Int. J. Syst. Evol. Microbiol.">
        <title>Complete genome sequence of Corynebacterium casei LMG S-19264T (=DSM 44701T), isolated from a smear-ripened cheese.</title>
        <authorList>
            <consortium name="US DOE Joint Genome Institute (JGI-PGF)"/>
            <person name="Walter F."/>
            <person name="Albersmeier A."/>
            <person name="Kalinowski J."/>
            <person name="Ruckert C."/>
        </authorList>
    </citation>
    <scope>NUCLEOTIDE SEQUENCE</scope>
    <source>
        <strain evidence="3">JCM 13064</strain>
    </source>
</reference>
<comment type="caution">
    <text evidence="3">The sequence shown here is derived from an EMBL/GenBank/DDBJ whole genome shotgun (WGS) entry which is preliminary data.</text>
</comment>
<keyword evidence="2" id="KW-1133">Transmembrane helix</keyword>
<evidence type="ECO:0000256" key="1">
    <source>
        <dbReference type="SAM" id="MobiDB-lite"/>
    </source>
</evidence>
<reference evidence="3" key="2">
    <citation type="submission" date="2020-09" db="EMBL/GenBank/DDBJ databases">
        <authorList>
            <person name="Sun Q."/>
            <person name="Ohkuma M."/>
        </authorList>
    </citation>
    <scope>NUCLEOTIDE SEQUENCE</scope>
    <source>
        <strain evidence="3">JCM 13064</strain>
    </source>
</reference>
<dbReference type="Proteomes" id="UP000645217">
    <property type="component" value="Unassembled WGS sequence"/>
</dbReference>
<dbReference type="EMBL" id="BMNT01000001">
    <property type="protein sequence ID" value="GGK62301.1"/>
    <property type="molecule type" value="Genomic_DNA"/>
</dbReference>
<evidence type="ECO:0000313" key="3">
    <source>
        <dbReference type="EMBL" id="GGK62301.1"/>
    </source>
</evidence>
<sequence>MIIKGGAGLLWAITITAAAAEIPLKLFLVLWLATLLVSLLALATWLTRGDHGALAIARTQIELARLKGALEEEAEDRRPQQLHPETRVRSVA</sequence>
<accession>A0A917QPT0</accession>
<organism evidence="3 4">
    <name type="scientific">Sphaerisporangium melleum</name>
    <dbReference type="NCBI Taxonomy" id="321316"/>
    <lineage>
        <taxon>Bacteria</taxon>
        <taxon>Bacillati</taxon>
        <taxon>Actinomycetota</taxon>
        <taxon>Actinomycetes</taxon>
        <taxon>Streptosporangiales</taxon>
        <taxon>Streptosporangiaceae</taxon>
        <taxon>Sphaerisporangium</taxon>
    </lineage>
</organism>
<evidence type="ECO:0000256" key="2">
    <source>
        <dbReference type="SAM" id="Phobius"/>
    </source>
</evidence>
<dbReference type="AlphaFoldDB" id="A0A917QPT0"/>